<keyword evidence="1" id="KW-1133">Transmembrane helix</keyword>
<dbReference type="EMBL" id="ASQA01000006">
    <property type="protein sequence ID" value="ETT88080.1"/>
    <property type="molecule type" value="Genomic_DNA"/>
</dbReference>
<dbReference type="AlphaFoldDB" id="W4F5J4"/>
<name>W4F5J4_9BACL</name>
<dbReference type="Proteomes" id="UP000019062">
    <property type="component" value="Unassembled WGS sequence"/>
</dbReference>
<sequence length="90" mass="9800">MNQIYDQCCRFHGRTVRITCNDGRVHVGEITRVNRDMVWIRPTGGLGGYGLGFFGGGFGFRRGFGRGFGFGFGIALGAITGIALASAFFW</sequence>
<evidence type="ECO:0000256" key="1">
    <source>
        <dbReference type="SAM" id="Phobius"/>
    </source>
</evidence>
<feature type="transmembrane region" description="Helical" evidence="1">
    <location>
        <begin position="68"/>
        <end position="89"/>
    </location>
</feature>
<comment type="caution">
    <text evidence="2">The sequence shown here is derived from an EMBL/GenBank/DDBJ whole genome shotgun (WGS) entry which is preliminary data.</text>
</comment>
<accession>W4F5J4</accession>
<organism evidence="2 3">
    <name type="scientific">Viridibacillus arenosi FSL R5-213</name>
    <dbReference type="NCBI Taxonomy" id="1227360"/>
    <lineage>
        <taxon>Bacteria</taxon>
        <taxon>Bacillati</taxon>
        <taxon>Bacillota</taxon>
        <taxon>Bacilli</taxon>
        <taxon>Bacillales</taxon>
        <taxon>Caryophanaceae</taxon>
        <taxon>Viridibacillus</taxon>
    </lineage>
</organism>
<keyword evidence="1" id="KW-0472">Membrane</keyword>
<dbReference type="RefSeq" id="WP_038179457.1">
    <property type="nucleotide sequence ID" value="NZ_ASQA01000006.1"/>
</dbReference>
<dbReference type="PATRIC" id="fig|1227360.4.peg.461"/>
<reference evidence="2 3" key="1">
    <citation type="journal article" date="2014" name="BMC Genomics">
        <title>Genomic comparison of sporeforming bacilli isolated from milk.</title>
        <authorList>
            <person name="Moreno Switt A.I."/>
            <person name="Andrus A.D."/>
            <person name="Ranieri M.L."/>
            <person name="Orsi R.H."/>
            <person name="Ivy R."/>
            <person name="den Bakker H.C."/>
            <person name="Martin N.H."/>
            <person name="Wiedmann M."/>
            <person name="Boor K.J."/>
        </authorList>
    </citation>
    <scope>NUCLEOTIDE SEQUENCE [LARGE SCALE GENOMIC DNA]</scope>
    <source>
        <strain evidence="2 3">FSL R5-213</strain>
    </source>
</reference>
<protein>
    <submittedName>
        <fullName evidence="2">Uncharacterized protein</fullName>
    </submittedName>
</protein>
<dbReference type="eggNOG" id="ENOG50331PB">
    <property type="taxonomic scope" value="Bacteria"/>
</dbReference>
<evidence type="ECO:0000313" key="3">
    <source>
        <dbReference type="Proteomes" id="UP000019062"/>
    </source>
</evidence>
<keyword evidence="1" id="KW-0812">Transmembrane</keyword>
<gene>
    <name evidence="2" type="ORF">C176_02299</name>
</gene>
<keyword evidence="3" id="KW-1185">Reference proteome</keyword>
<proteinExistence type="predicted"/>
<evidence type="ECO:0000313" key="2">
    <source>
        <dbReference type="EMBL" id="ETT88080.1"/>
    </source>
</evidence>